<feature type="region of interest" description="Disordered" evidence="1">
    <location>
        <begin position="263"/>
        <end position="294"/>
    </location>
</feature>
<evidence type="ECO:0000256" key="1">
    <source>
        <dbReference type="SAM" id="MobiDB-lite"/>
    </source>
</evidence>
<feature type="region of interest" description="Disordered" evidence="1">
    <location>
        <begin position="751"/>
        <end position="794"/>
    </location>
</feature>
<feature type="region of interest" description="Disordered" evidence="1">
    <location>
        <begin position="1"/>
        <end position="36"/>
    </location>
</feature>
<feature type="compositionally biased region" description="Basic residues" evidence="1">
    <location>
        <begin position="7"/>
        <end position="16"/>
    </location>
</feature>
<reference evidence="2 3" key="1">
    <citation type="submission" date="2023-02" db="EMBL/GenBank/DDBJ databases">
        <title>LHISI_Scaffold_Assembly.</title>
        <authorList>
            <person name="Stuart O.P."/>
            <person name="Cleave R."/>
            <person name="Magrath M.J.L."/>
            <person name="Mikheyev A.S."/>
        </authorList>
    </citation>
    <scope>NUCLEOTIDE SEQUENCE [LARGE SCALE GENOMIC DNA]</scope>
    <source>
        <strain evidence="2">Daus_M_001</strain>
        <tissue evidence="2">Leg muscle</tissue>
    </source>
</reference>
<proteinExistence type="predicted"/>
<feature type="compositionally biased region" description="Basic and acidic residues" evidence="1">
    <location>
        <begin position="17"/>
        <end position="36"/>
    </location>
</feature>
<sequence length="794" mass="88262">MSTYTRQKAKSKYRNRIRLERESQKQSSDTHKTPYDRVKRCRERVCPLQAGDNPSPGRGALIKEDTKRGEVICWRDCTHLATGGSLEVDPAGNGRKLCCRECIHCGAAVAEWLTCSPPTKANRVKSHTGSLRIFASGNRTGRFPVSPPPLNSGAAPSSPHFTLIGTQDIVVMSRRNLPTQLNCMLFTNNLLAHLKWNGIWGGPCVVCPPVATGRSPPWRCRQLSAGSPTLVAKTTISSLDRRRSVSNYRRRWRGEDLCRRGDTATEEYPSPRLFPPKPGWPDRGSNPGPPEYESSELPLRHLAHCGNPLYRPVNGIENIKQLGAASFVVGAADQEDTEMGEEVLLVAIRNCLITVSYARPRSRVARRTDKPPTPSLAPTQPPSCCCTTASHTDKKKRLGLAVLGTRPFVLRECAYVDALGRLDSCVARTNRKKVSGNSETNTADIGVVENTGSSPQTCLRSLRLSNDFTSDWGRHSLGFMAFWEPSSKRRTNRVRPARNWTQTRGGAESSGTARRVSFYESPDTINYFPLRCEGELPAMFMLPEADSRRRLTTAGHTHLQCLLGPLPRRQKDAAPRATLAYRQAGRPLLPFGRSHPRRVSRGCCRPAEASWRRTAEGCDPGARPLKTARHAASRTGARGAPAQSEYMSKYKSKYSTQEEVLHGGVAYKHSVVLQYINYISLTSRAEQHAPNIDLSQSYTTVKVTWSTVMNTTRSWIPLRLAAVSRRRVLSLPRCLLVGSFYGTDAWKVTGPQGRDTWPPDQHRPMGEGRGHAPRLPPPHTTLFQSMPRQRRELS</sequence>
<feature type="compositionally biased region" description="Polar residues" evidence="1">
    <location>
        <begin position="499"/>
        <end position="512"/>
    </location>
</feature>
<dbReference type="Proteomes" id="UP001159363">
    <property type="component" value="Chromosome 16"/>
</dbReference>
<feature type="region of interest" description="Disordered" evidence="1">
    <location>
        <begin position="493"/>
        <end position="515"/>
    </location>
</feature>
<protein>
    <submittedName>
        <fullName evidence="2">Uncharacterized protein</fullName>
    </submittedName>
</protein>
<name>A0ABQ9G428_9NEOP</name>
<comment type="caution">
    <text evidence="2">The sequence shown here is derived from an EMBL/GenBank/DDBJ whole genome shotgun (WGS) entry which is preliminary data.</text>
</comment>
<evidence type="ECO:0000313" key="3">
    <source>
        <dbReference type="Proteomes" id="UP001159363"/>
    </source>
</evidence>
<feature type="compositionally biased region" description="Pro residues" evidence="1">
    <location>
        <begin position="371"/>
        <end position="381"/>
    </location>
</feature>
<feature type="compositionally biased region" description="Basic and acidic residues" evidence="1">
    <location>
        <begin position="760"/>
        <end position="770"/>
    </location>
</feature>
<feature type="region of interest" description="Disordered" evidence="1">
    <location>
        <begin position="363"/>
        <end position="383"/>
    </location>
</feature>
<organism evidence="2 3">
    <name type="scientific">Dryococelus australis</name>
    <dbReference type="NCBI Taxonomy" id="614101"/>
    <lineage>
        <taxon>Eukaryota</taxon>
        <taxon>Metazoa</taxon>
        <taxon>Ecdysozoa</taxon>
        <taxon>Arthropoda</taxon>
        <taxon>Hexapoda</taxon>
        <taxon>Insecta</taxon>
        <taxon>Pterygota</taxon>
        <taxon>Neoptera</taxon>
        <taxon>Polyneoptera</taxon>
        <taxon>Phasmatodea</taxon>
        <taxon>Verophasmatodea</taxon>
        <taxon>Anareolatae</taxon>
        <taxon>Phasmatidae</taxon>
        <taxon>Eurycanthinae</taxon>
        <taxon>Dryococelus</taxon>
    </lineage>
</organism>
<dbReference type="EMBL" id="JARBHB010000017">
    <property type="protein sequence ID" value="KAJ8866113.1"/>
    <property type="molecule type" value="Genomic_DNA"/>
</dbReference>
<keyword evidence="3" id="KW-1185">Reference proteome</keyword>
<gene>
    <name evidence="2" type="ORF">PR048_033637</name>
</gene>
<evidence type="ECO:0000313" key="2">
    <source>
        <dbReference type="EMBL" id="KAJ8866113.1"/>
    </source>
</evidence>
<accession>A0ABQ9G428</accession>